<keyword evidence="2" id="KW-1185">Reference proteome</keyword>
<dbReference type="Proteomes" id="UP001498398">
    <property type="component" value="Unassembled WGS sequence"/>
</dbReference>
<dbReference type="EMBL" id="JBANRG010000004">
    <property type="protein sequence ID" value="KAK7467025.1"/>
    <property type="molecule type" value="Genomic_DNA"/>
</dbReference>
<evidence type="ECO:0000313" key="1">
    <source>
        <dbReference type="EMBL" id="KAK7467025.1"/>
    </source>
</evidence>
<organism evidence="1 2">
    <name type="scientific">Marasmiellus scandens</name>
    <dbReference type="NCBI Taxonomy" id="2682957"/>
    <lineage>
        <taxon>Eukaryota</taxon>
        <taxon>Fungi</taxon>
        <taxon>Dikarya</taxon>
        <taxon>Basidiomycota</taxon>
        <taxon>Agaricomycotina</taxon>
        <taxon>Agaricomycetes</taxon>
        <taxon>Agaricomycetidae</taxon>
        <taxon>Agaricales</taxon>
        <taxon>Marasmiineae</taxon>
        <taxon>Omphalotaceae</taxon>
        <taxon>Marasmiellus</taxon>
    </lineage>
</organism>
<protein>
    <submittedName>
        <fullName evidence="1">Uncharacterized protein</fullName>
    </submittedName>
</protein>
<proteinExistence type="predicted"/>
<comment type="caution">
    <text evidence="1">The sequence shown here is derived from an EMBL/GenBank/DDBJ whole genome shotgun (WGS) entry which is preliminary data.</text>
</comment>
<accession>A0ABR1JTY5</accession>
<name>A0ABR1JTY5_9AGAR</name>
<gene>
    <name evidence="1" type="ORF">VKT23_004087</name>
</gene>
<reference evidence="1 2" key="1">
    <citation type="submission" date="2024-01" db="EMBL/GenBank/DDBJ databases">
        <title>A draft genome for the cacao thread blight pathogen Marasmiellus scandens.</title>
        <authorList>
            <person name="Baruah I.K."/>
            <person name="Leung J."/>
            <person name="Bukari Y."/>
            <person name="Amoako-Attah I."/>
            <person name="Meinhardt L.W."/>
            <person name="Bailey B.A."/>
            <person name="Cohen S.P."/>
        </authorList>
    </citation>
    <scope>NUCLEOTIDE SEQUENCE [LARGE SCALE GENOMIC DNA]</scope>
    <source>
        <strain evidence="1 2">GH-19</strain>
    </source>
</reference>
<evidence type="ECO:0000313" key="2">
    <source>
        <dbReference type="Proteomes" id="UP001498398"/>
    </source>
</evidence>
<sequence length="95" mass="10812">MDNGFEILCTGFWGSHQRAITQAPTRRRTQLFQSRIFSPKCIYDGNVILFSSRVLPAQAYGDIQVRLSDNPNTSQFNLEGRLAERPVEYTPSAFL</sequence>